<gene>
    <name evidence="1" type="ORF">SAMN05421507_12246</name>
</gene>
<proteinExistence type="predicted"/>
<dbReference type="EMBL" id="FNIX01000022">
    <property type="protein sequence ID" value="SDP93575.1"/>
    <property type="molecule type" value="Genomic_DNA"/>
</dbReference>
<dbReference type="AlphaFoldDB" id="A0A1H0WST6"/>
<dbReference type="RefSeq" id="WP_245734099.1">
    <property type="nucleotide sequence ID" value="NZ_FNIX01000022.1"/>
</dbReference>
<dbReference type="STRING" id="641025.SAMN05421507_12246"/>
<reference evidence="2" key="1">
    <citation type="submission" date="2016-10" db="EMBL/GenBank/DDBJ databases">
        <authorList>
            <person name="Varghese N."/>
            <person name="Submissions S."/>
        </authorList>
    </citation>
    <scope>NUCLEOTIDE SEQUENCE [LARGE SCALE GENOMIC DNA]</scope>
    <source>
        <strain evidence="2">CGMCC 4.6609</strain>
    </source>
</reference>
<protein>
    <submittedName>
        <fullName evidence="1">Uncharacterized protein</fullName>
    </submittedName>
</protein>
<sequence length="124" mass="13671">MDVRSDGETGDPGRASSPEQFAGDLFLQLARRGWLVLEPAQAQGVIGELERTLDEVRARLRKLELSRKLRDASGDHVAPHVDRLVVDAVFAGQLNSDNWERALVELPKYIEALRIAGRNAGGSR</sequence>
<keyword evidence="2" id="KW-1185">Reference proteome</keyword>
<dbReference type="Proteomes" id="UP000199691">
    <property type="component" value="Unassembled WGS sequence"/>
</dbReference>
<evidence type="ECO:0000313" key="1">
    <source>
        <dbReference type="EMBL" id="SDP93575.1"/>
    </source>
</evidence>
<accession>A0A1H0WST6</accession>
<organism evidence="1 2">
    <name type="scientific">Lentzea jiangxiensis</name>
    <dbReference type="NCBI Taxonomy" id="641025"/>
    <lineage>
        <taxon>Bacteria</taxon>
        <taxon>Bacillati</taxon>
        <taxon>Actinomycetota</taxon>
        <taxon>Actinomycetes</taxon>
        <taxon>Pseudonocardiales</taxon>
        <taxon>Pseudonocardiaceae</taxon>
        <taxon>Lentzea</taxon>
    </lineage>
</organism>
<evidence type="ECO:0000313" key="2">
    <source>
        <dbReference type="Proteomes" id="UP000199691"/>
    </source>
</evidence>
<name>A0A1H0WST6_9PSEU</name>